<evidence type="ECO:0000313" key="2">
    <source>
        <dbReference type="Proteomes" id="UP000585474"/>
    </source>
</evidence>
<keyword evidence="2" id="KW-1185">Reference proteome</keyword>
<gene>
    <name evidence="1" type="ORF">Acr_08g0007370</name>
</gene>
<name>A0A7J0F0W5_9ERIC</name>
<protein>
    <submittedName>
        <fullName evidence="1">Myosin 2</fullName>
    </submittedName>
</protein>
<reference evidence="1 2" key="1">
    <citation type="submission" date="2019-07" db="EMBL/GenBank/DDBJ databases">
        <title>De Novo Assembly of kiwifruit Actinidia rufa.</title>
        <authorList>
            <person name="Sugita-Konishi S."/>
            <person name="Sato K."/>
            <person name="Mori E."/>
            <person name="Abe Y."/>
            <person name="Kisaki G."/>
            <person name="Hamano K."/>
            <person name="Suezawa K."/>
            <person name="Otani M."/>
            <person name="Fukuda T."/>
            <person name="Manabe T."/>
            <person name="Gomi K."/>
            <person name="Tabuchi M."/>
            <person name="Akimitsu K."/>
            <person name="Kataoka I."/>
        </authorList>
    </citation>
    <scope>NUCLEOTIDE SEQUENCE [LARGE SCALE GENOMIC DNA]</scope>
    <source>
        <strain evidence="2">cv. Fuchu</strain>
    </source>
</reference>
<proteinExistence type="predicted"/>
<sequence>MIGDAELLGESSGRLDEEKAEEIAKFQDAWHAMQMQVEEANARFKDTTEIDSFTAEEYAFSDPAQEIDLGSGEAREIIFLDKEIDCPVNRNEKSRFQQLKFSPVGGAAVSLLEYVLTNRCYRLCQELGRCTEEEITRTLDRDAALGSRDALAKTIHSWLFDCIEIRFACQADGLISEPKVYRNSRMKELRNGKIDNIEQPISRNSRMKRAKKMRNGKSVIIDQSVGDHAPIQNELEEKLSNVKLENQVLHQQALAMSPTGKSLSSRVKTIINQAPRTSQASLVKKGFSKLMLLLNKLVKSLNNNLKIMRANYVSFEANIILEETSITFKE</sequence>
<dbReference type="OrthoDB" id="1749838at2759"/>
<dbReference type="Proteomes" id="UP000585474">
    <property type="component" value="Unassembled WGS sequence"/>
</dbReference>
<accession>A0A7J0F0W5</accession>
<comment type="caution">
    <text evidence="1">The sequence shown here is derived from an EMBL/GenBank/DDBJ whole genome shotgun (WGS) entry which is preliminary data.</text>
</comment>
<evidence type="ECO:0000313" key="1">
    <source>
        <dbReference type="EMBL" id="GFY92341.1"/>
    </source>
</evidence>
<organism evidence="1 2">
    <name type="scientific">Actinidia rufa</name>
    <dbReference type="NCBI Taxonomy" id="165716"/>
    <lineage>
        <taxon>Eukaryota</taxon>
        <taxon>Viridiplantae</taxon>
        <taxon>Streptophyta</taxon>
        <taxon>Embryophyta</taxon>
        <taxon>Tracheophyta</taxon>
        <taxon>Spermatophyta</taxon>
        <taxon>Magnoliopsida</taxon>
        <taxon>eudicotyledons</taxon>
        <taxon>Gunneridae</taxon>
        <taxon>Pentapetalae</taxon>
        <taxon>asterids</taxon>
        <taxon>Ericales</taxon>
        <taxon>Actinidiaceae</taxon>
        <taxon>Actinidia</taxon>
    </lineage>
</organism>
<dbReference type="EMBL" id="BJWL01000008">
    <property type="protein sequence ID" value="GFY92341.1"/>
    <property type="molecule type" value="Genomic_DNA"/>
</dbReference>
<dbReference type="AlphaFoldDB" id="A0A7J0F0W5"/>